<protein>
    <submittedName>
        <fullName evidence="1">Uncharacterized protein</fullName>
    </submittedName>
</protein>
<dbReference type="RefSeq" id="WP_184175234.1">
    <property type="nucleotide sequence ID" value="NZ_JACHGF010000005.1"/>
</dbReference>
<comment type="caution">
    <text evidence="1">The sequence shown here is derived from an EMBL/GenBank/DDBJ whole genome shotgun (WGS) entry which is preliminary data.</text>
</comment>
<accession>A0A840TNH5</accession>
<proteinExistence type="predicted"/>
<sequence>MTTQTTDIKQEFKTPLGVVCCGLICNRQENVVETKKYENGSAEILKTEGHKIEIVSFKIKVPLYNGDNLTDSFGWIFRIEKTADLEEKIQTYCLLDKSNDEISFDTATGEHLDAIQADSNDWTLHIGTEDGEILNSRAENDDWFPPRLKNKVDFYQSITEMKQNGFVTKIPDLNKGEKIHIQYLTAYDKKDDQKVNTWLAVDEFKRKLENWIGIW</sequence>
<keyword evidence="2" id="KW-1185">Reference proteome</keyword>
<reference evidence="1 2" key="1">
    <citation type="submission" date="2020-08" db="EMBL/GenBank/DDBJ databases">
        <title>Genomic Encyclopedia of Type Strains, Phase IV (KMG-IV): sequencing the most valuable type-strain genomes for metagenomic binning, comparative biology and taxonomic classification.</title>
        <authorList>
            <person name="Goeker M."/>
        </authorList>
    </citation>
    <scope>NUCLEOTIDE SEQUENCE [LARGE SCALE GENOMIC DNA]</scope>
    <source>
        <strain evidence="1 2">DSM 105074</strain>
    </source>
</reference>
<evidence type="ECO:0000313" key="1">
    <source>
        <dbReference type="EMBL" id="MBB5285251.1"/>
    </source>
</evidence>
<organism evidence="1 2">
    <name type="scientific">Rhabdobacter roseus</name>
    <dbReference type="NCBI Taxonomy" id="1655419"/>
    <lineage>
        <taxon>Bacteria</taxon>
        <taxon>Pseudomonadati</taxon>
        <taxon>Bacteroidota</taxon>
        <taxon>Cytophagia</taxon>
        <taxon>Cytophagales</taxon>
        <taxon>Cytophagaceae</taxon>
        <taxon>Rhabdobacter</taxon>
    </lineage>
</organism>
<dbReference type="AlphaFoldDB" id="A0A840TNH5"/>
<evidence type="ECO:0000313" key="2">
    <source>
        <dbReference type="Proteomes" id="UP000557307"/>
    </source>
</evidence>
<gene>
    <name evidence="1" type="ORF">HNQ92_003408</name>
</gene>
<name>A0A840TNH5_9BACT</name>
<dbReference type="Proteomes" id="UP000557307">
    <property type="component" value="Unassembled WGS sequence"/>
</dbReference>
<dbReference type="EMBL" id="JACHGF010000005">
    <property type="protein sequence ID" value="MBB5285251.1"/>
    <property type="molecule type" value="Genomic_DNA"/>
</dbReference>